<gene>
    <name evidence="1" type="ORF">HMPREF3226_01313</name>
</gene>
<dbReference type="Proteomes" id="UP000070533">
    <property type="component" value="Unassembled WGS sequence"/>
</dbReference>
<organism evidence="1 2">
    <name type="scientific">Prevotella corporis</name>
    <dbReference type="NCBI Taxonomy" id="28128"/>
    <lineage>
        <taxon>Bacteria</taxon>
        <taxon>Pseudomonadati</taxon>
        <taxon>Bacteroidota</taxon>
        <taxon>Bacteroidia</taxon>
        <taxon>Bacteroidales</taxon>
        <taxon>Prevotellaceae</taxon>
        <taxon>Prevotella</taxon>
    </lineage>
</organism>
<sequence>MAFKQLGNACVKFVNFLHFLVKKSSYFKRFLYFCISNKI</sequence>
<evidence type="ECO:0000313" key="2">
    <source>
        <dbReference type="Proteomes" id="UP000070533"/>
    </source>
</evidence>
<dbReference type="EMBL" id="LRQG01000092">
    <property type="protein sequence ID" value="KXA39478.1"/>
    <property type="molecule type" value="Genomic_DNA"/>
</dbReference>
<proteinExistence type="predicted"/>
<protein>
    <submittedName>
        <fullName evidence="1">Uncharacterized protein</fullName>
    </submittedName>
</protein>
<evidence type="ECO:0000313" key="1">
    <source>
        <dbReference type="EMBL" id="KXA39478.1"/>
    </source>
</evidence>
<dbReference type="AlphaFoldDB" id="A0A133Q9A4"/>
<reference evidence="2" key="1">
    <citation type="submission" date="2016-01" db="EMBL/GenBank/DDBJ databases">
        <authorList>
            <person name="Mitreva M."/>
            <person name="Pepin K.H."/>
            <person name="Mihindukulasuriya K.A."/>
            <person name="Fulton R."/>
            <person name="Fronick C."/>
            <person name="O'Laughlin M."/>
            <person name="Miner T."/>
            <person name="Herter B."/>
            <person name="Rosa B.A."/>
            <person name="Cordes M."/>
            <person name="Tomlinson C."/>
            <person name="Wollam A."/>
            <person name="Palsikar V.B."/>
            <person name="Mardis E.R."/>
            <person name="Wilson R.K."/>
        </authorList>
    </citation>
    <scope>NUCLEOTIDE SEQUENCE [LARGE SCALE GENOMIC DNA]</scope>
    <source>
        <strain evidence="2">MJR7716</strain>
    </source>
</reference>
<comment type="caution">
    <text evidence="1">The sequence shown here is derived from an EMBL/GenBank/DDBJ whole genome shotgun (WGS) entry which is preliminary data.</text>
</comment>
<keyword evidence="2" id="KW-1185">Reference proteome</keyword>
<dbReference type="PATRIC" id="fig|28128.5.peg.1337"/>
<accession>A0A133Q9A4</accession>
<name>A0A133Q9A4_9BACT</name>
<dbReference type="STRING" id="28128.HMPREF3226_01313"/>